<keyword evidence="3" id="KW-1185">Reference proteome</keyword>
<organism evidence="2 3">
    <name type="scientific">Ilyodon furcidens</name>
    <name type="common">goldbreast splitfin</name>
    <dbReference type="NCBI Taxonomy" id="33524"/>
    <lineage>
        <taxon>Eukaryota</taxon>
        <taxon>Metazoa</taxon>
        <taxon>Chordata</taxon>
        <taxon>Craniata</taxon>
        <taxon>Vertebrata</taxon>
        <taxon>Euteleostomi</taxon>
        <taxon>Actinopterygii</taxon>
        <taxon>Neopterygii</taxon>
        <taxon>Teleostei</taxon>
        <taxon>Neoteleostei</taxon>
        <taxon>Acanthomorphata</taxon>
        <taxon>Ovalentaria</taxon>
        <taxon>Atherinomorphae</taxon>
        <taxon>Cyprinodontiformes</taxon>
        <taxon>Goodeidae</taxon>
        <taxon>Ilyodon</taxon>
    </lineage>
</organism>
<sequence length="138" mass="15557">MHFYFVTCSHGNIINKSTLFYSSVPASRALNRVNSQVSFAVLWESINQALYVVPDHSHCNWQQVQLSLPRFPNCRLVCTVLSAAACLCLRKPEEERDEGIQGMVGSCRRRREGGREPLNGEMLVTARDGSATLQERSR</sequence>
<accession>A0ABV0SQC8</accession>
<evidence type="ECO:0000313" key="2">
    <source>
        <dbReference type="EMBL" id="MEQ2221923.1"/>
    </source>
</evidence>
<evidence type="ECO:0000313" key="3">
    <source>
        <dbReference type="Proteomes" id="UP001482620"/>
    </source>
</evidence>
<reference evidence="2 3" key="1">
    <citation type="submission" date="2021-06" db="EMBL/GenBank/DDBJ databases">
        <authorList>
            <person name="Palmer J.M."/>
        </authorList>
    </citation>
    <scope>NUCLEOTIDE SEQUENCE [LARGE SCALE GENOMIC DNA]</scope>
    <source>
        <strain evidence="3">if_2019</strain>
        <tissue evidence="2">Muscle</tissue>
    </source>
</reference>
<dbReference type="Proteomes" id="UP001482620">
    <property type="component" value="Unassembled WGS sequence"/>
</dbReference>
<name>A0ABV0SQC8_9TELE</name>
<proteinExistence type="predicted"/>
<dbReference type="EMBL" id="JAHRIQ010002144">
    <property type="protein sequence ID" value="MEQ2221923.1"/>
    <property type="molecule type" value="Genomic_DNA"/>
</dbReference>
<gene>
    <name evidence="2" type="ORF">ILYODFUR_020646</name>
</gene>
<feature type="region of interest" description="Disordered" evidence="1">
    <location>
        <begin position="110"/>
        <end position="138"/>
    </location>
</feature>
<comment type="caution">
    <text evidence="2">The sequence shown here is derived from an EMBL/GenBank/DDBJ whole genome shotgun (WGS) entry which is preliminary data.</text>
</comment>
<evidence type="ECO:0000256" key="1">
    <source>
        <dbReference type="SAM" id="MobiDB-lite"/>
    </source>
</evidence>
<protein>
    <submittedName>
        <fullName evidence="2">Uncharacterized protein</fullName>
    </submittedName>
</protein>